<feature type="signal peptide" evidence="1">
    <location>
        <begin position="1"/>
        <end position="20"/>
    </location>
</feature>
<dbReference type="OrthoDB" id="5589325at2759"/>
<evidence type="ECO:0000313" key="2">
    <source>
        <dbReference type="EMBL" id="PHH75268.1"/>
    </source>
</evidence>
<organism evidence="2 3">
    <name type="scientific">Ophiocordyceps camponoti-rufipedis</name>
    <dbReference type="NCBI Taxonomy" id="2004952"/>
    <lineage>
        <taxon>Eukaryota</taxon>
        <taxon>Fungi</taxon>
        <taxon>Dikarya</taxon>
        <taxon>Ascomycota</taxon>
        <taxon>Pezizomycotina</taxon>
        <taxon>Sordariomycetes</taxon>
        <taxon>Hypocreomycetidae</taxon>
        <taxon>Hypocreales</taxon>
        <taxon>Ophiocordycipitaceae</taxon>
        <taxon>Ophiocordyceps</taxon>
    </lineage>
</organism>
<dbReference type="STRING" id="2004952.A0A2C5YB12"/>
<comment type="caution">
    <text evidence="2">The sequence shown here is derived from an EMBL/GenBank/DDBJ whole genome shotgun (WGS) entry which is preliminary data.</text>
</comment>
<evidence type="ECO:0000313" key="3">
    <source>
        <dbReference type="Proteomes" id="UP000226431"/>
    </source>
</evidence>
<proteinExistence type="predicted"/>
<sequence length="121" mass="12434">MKSTMAMSLLAAATVQAGQAYGTDSSGPAFLNVQGDYDSAKAGQNFNIKLTGCDASCTVIPKQGQAENLQNIPGAPSITVTGSSATLRIPEGYEKVAFVVTDNKGNVNYSPQFAPGGAKQD</sequence>
<feature type="chain" id="PRO_5012519036" evidence="1">
    <location>
        <begin position="21"/>
        <end position="121"/>
    </location>
</feature>
<dbReference type="EMBL" id="NJES01000226">
    <property type="protein sequence ID" value="PHH75268.1"/>
    <property type="molecule type" value="Genomic_DNA"/>
</dbReference>
<gene>
    <name evidence="2" type="ORF">CDD80_2514</name>
</gene>
<dbReference type="AlphaFoldDB" id="A0A2C5YB12"/>
<name>A0A2C5YB12_9HYPO</name>
<dbReference type="Proteomes" id="UP000226431">
    <property type="component" value="Unassembled WGS sequence"/>
</dbReference>
<reference evidence="2 3" key="1">
    <citation type="submission" date="2017-06" db="EMBL/GenBank/DDBJ databases">
        <title>Ant-infecting Ophiocordyceps genomes reveal a high diversity of potential behavioral manipulation genes and a possible major role for enterotoxins.</title>
        <authorList>
            <person name="De Bekker C."/>
            <person name="Evans H.C."/>
            <person name="Brachmann A."/>
            <person name="Hughes D.P."/>
        </authorList>
    </citation>
    <scope>NUCLEOTIDE SEQUENCE [LARGE SCALE GENOMIC DNA]</scope>
    <source>
        <strain evidence="2 3">Map16</strain>
    </source>
</reference>
<keyword evidence="1" id="KW-0732">Signal</keyword>
<accession>A0A2C5YB12</accession>
<keyword evidence="3" id="KW-1185">Reference proteome</keyword>
<protein>
    <submittedName>
        <fullName evidence="2">Uncharacterized protein</fullName>
    </submittedName>
</protein>
<evidence type="ECO:0000256" key="1">
    <source>
        <dbReference type="SAM" id="SignalP"/>
    </source>
</evidence>